<dbReference type="KEGG" id="bmx:BMS_3353"/>
<evidence type="ECO:0000313" key="3">
    <source>
        <dbReference type="EMBL" id="CBW28096.1"/>
    </source>
</evidence>
<dbReference type="PATRIC" id="fig|862908.3.peg.3206"/>
<feature type="domain" description="Flagella basal body P-ring formation protein FlgA SAF" evidence="2">
    <location>
        <begin position="214"/>
        <end position="295"/>
    </location>
</feature>
<gene>
    <name evidence="3" type="ordered locus">BMS_3353</name>
</gene>
<accession>E1X126</accession>
<dbReference type="Proteomes" id="UP000008963">
    <property type="component" value="Chromosome"/>
</dbReference>
<protein>
    <recommendedName>
        <fullName evidence="2">Flagella basal body P-ring formation protein FlgA SAF domain-containing protein</fullName>
    </recommendedName>
</protein>
<evidence type="ECO:0000256" key="1">
    <source>
        <dbReference type="SAM" id="SignalP"/>
    </source>
</evidence>
<reference evidence="4" key="1">
    <citation type="journal article" date="2013" name="ISME J.">
        <title>A small predatory core genome in the divergent marine Bacteriovorax marinus SJ and the terrestrial Bdellovibrio bacteriovorus.</title>
        <authorList>
            <person name="Crossman L.C."/>
            <person name="Chen H."/>
            <person name="Cerdeno-Tarraga A.M."/>
            <person name="Brooks K."/>
            <person name="Quail M.A."/>
            <person name="Pineiro S.A."/>
            <person name="Hobley L."/>
            <person name="Sockett R.E."/>
            <person name="Bentley S.D."/>
            <person name="Parkhill J."/>
            <person name="Williams H.N."/>
            <person name="Stine O.C."/>
        </authorList>
    </citation>
    <scope>NUCLEOTIDE SEQUENCE [LARGE SCALE GENOMIC DNA]</scope>
    <source>
        <strain evidence="4">ATCC BAA-682 / DSM 15412 / SJ</strain>
    </source>
</reference>
<evidence type="ECO:0000259" key="2">
    <source>
        <dbReference type="Pfam" id="PF13144"/>
    </source>
</evidence>
<sequence>MTKYLTLFLFLISFSAWSNPCQIDIHPKNYLLSNSTTLLSKSLIKKSTCSKATETEFIRFLIDTKGNTSGKQISRVFSSLVNEKVTIKPDRISVYKLEDYLTERLSFSKSWFIREIKTPSKLSAITLDSSENLSIDCPNCNYPGNKSIRVIVSNSMSGANKYHMLNAKLQIKTRALVPKGIIKIDNQPLSKQMFREEEVYTDNPSSLFTNINTLNFYKVNKSIDDRAVLINDLVPVSLVKAGIPTKVILDNGIISLKSVATPLRSARFGETVQLRSSKGNKIIVGKVIDYNKVSVEL</sequence>
<dbReference type="Gene3D" id="2.30.30.760">
    <property type="match status" value="1"/>
</dbReference>
<organism evidence="3 4">
    <name type="scientific">Halobacteriovorax marinus (strain ATCC BAA-682 / DSM 15412 / SJ)</name>
    <name type="common">Bacteriovorax marinus</name>
    <dbReference type="NCBI Taxonomy" id="862908"/>
    <lineage>
        <taxon>Bacteria</taxon>
        <taxon>Pseudomonadati</taxon>
        <taxon>Bdellovibrionota</taxon>
        <taxon>Bacteriovoracia</taxon>
        <taxon>Bacteriovoracales</taxon>
        <taxon>Halobacteriovoraceae</taxon>
        <taxon>Halobacteriovorax</taxon>
    </lineage>
</organism>
<keyword evidence="4" id="KW-1185">Reference proteome</keyword>
<keyword evidence="1" id="KW-0732">Signal</keyword>
<name>E1X126_HALMS</name>
<dbReference type="AlphaFoldDB" id="E1X126"/>
<evidence type="ECO:0000313" key="4">
    <source>
        <dbReference type="Proteomes" id="UP000008963"/>
    </source>
</evidence>
<feature type="signal peptide" evidence="1">
    <location>
        <begin position="1"/>
        <end position="18"/>
    </location>
</feature>
<dbReference type="eggNOG" id="COG1261">
    <property type="taxonomic scope" value="Bacteria"/>
</dbReference>
<dbReference type="InterPro" id="IPR017585">
    <property type="entry name" value="SAF_FlgA"/>
</dbReference>
<dbReference type="EMBL" id="FQ312005">
    <property type="protein sequence ID" value="CBW28096.1"/>
    <property type="molecule type" value="Genomic_DNA"/>
</dbReference>
<dbReference type="STRING" id="862908.BMS_3353"/>
<dbReference type="RefSeq" id="WP_014245865.1">
    <property type="nucleotide sequence ID" value="NC_016620.1"/>
</dbReference>
<dbReference type="HOGENOM" id="CLU_936175_0_0_7"/>
<proteinExistence type="predicted"/>
<dbReference type="Pfam" id="PF13144">
    <property type="entry name" value="ChapFlgA"/>
    <property type="match status" value="1"/>
</dbReference>
<dbReference type="OrthoDB" id="9947796at2"/>
<feature type="chain" id="PRO_5003154361" description="Flagella basal body P-ring formation protein FlgA SAF domain-containing protein" evidence="1">
    <location>
        <begin position="19"/>
        <end position="297"/>
    </location>
</feature>